<dbReference type="Proteomes" id="UP000199391">
    <property type="component" value="Unassembled WGS sequence"/>
</dbReference>
<reference evidence="5" key="1">
    <citation type="submission" date="2016-10" db="EMBL/GenBank/DDBJ databases">
        <authorList>
            <person name="Varghese N."/>
            <person name="Submissions S."/>
        </authorList>
    </citation>
    <scope>NUCLEOTIDE SEQUENCE [LARGE SCALE GENOMIC DNA]</scope>
    <source>
        <strain evidence="5">CGMCC 1.11014</strain>
    </source>
</reference>
<dbReference type="RefSeq" id="WP_093558321.1">
    <property type="nucleotide sequence ID" value="NZ_FPBO01000029.1"/>
</dbReference>
<dbReference type="InterPro" id="IPR009100">
    <property type="entry name" value="AcylCoA_DH/oxidase_NM_dom_sf"/>
</dbReference>
<name>A0A1I7LHQ9_9BURK</name>
<gene>
    <name evidence="4" type="ORF">SAMN05216552_102950</name>
</gene>
<evidence type="ECO:0000313" key="4">
    <source>
        <dbReference type="EMBL" id="SFV09190.1"/>
    </source>
</evidence>
<dbReference type="GO" id="GO:0003995">
    <property type="term" value="F:acyl-CoA dehydrogenase activity"/>
    <property type="evidence" value="ECO:0007669"/>
    <property type="project" value="TreeGrafter"/>
</dbReference>
<dbReference type="Pfam" id="PF02771">
    <property type="entry name" value="Acyl-CoA_dh_N"/>
    <property type="match status" value="1"/>
</dbReference>
<dbReference type="SUPFAM" id="SSF56645">
    <property type="entry name" value="Acyl-CoA dehydrogenase NM domain-like"/>
    <property type="match status" value="1"/>
</dbReference>
<feature type="domain" description="Acyl-CoA dehydrogenase C-terminal" evidence="3">
    <location>
        <begin position="266"/>
        <end position="402"/>
    </location>
</feature>
<dbReference type="InterPro" id="IPR036250">
    <property type="entry name" value="AcylCo_DH-like_C"/>
</dbReference>
<dbReference type="InterPro" id="IPR046373">
    <property type="entry name" value="Acyl-CoA_Oxase/DH_mid-dom_sf"/>
</dbReference>
<dbReference type="AlphaFoldDB" id="A0A1I7LHQ9"/>
<dbReference type="Pfam" id="PF08028">
    <property type="entry name" value="Acyl-CoA_dh_2"/>
    <property type="match status" value="1"/>
</dbReference>
<protein>
    <submittedName>
        <fullName evidence="4">Acyl-CoA dehydrogenase</fullName>
    </submittedName>
</protein>
<proteinExistence type="predicted"/>
<dbReference type="PANTHER" id="PTHR43884:SF12">
    <property type="entry name" value="ISOVALERYL-COA DEHYDROGENASE, MITOCHONDRIAL-RELATED"/>
    <property type="match status" value="1"/>
</dbReference>
<organism evidence="4 5">
    <name type="scientific">Pseudoduganella namucuonensis</name>
    <dbReference type="NCBI Taxonomy" id="1035707"/>
    <lineage>
        <taxon>Bacteria</taxon>
        <taxon>Pseudomonadati</taxon>
        <taxon>Pseudomonadota</taxon>
        <taxon>Betaproteobacteria</taxon>
        <taxon>Burkholderiales</taxon>
        <taxon>Oxalobacteraceae</taxon>
        <taxon>Telluria group</taxon>
        <taxon>Pseudoduganella</taxon>
    </lineage>
</organism>
<dbReference type="Gene3D" id="1.20.140.10">
    <property type="entry name" value="Butyryl-CoA Dehydrogenase, subunit A, domain 3"/>
    <property type="match status" value="1"/>
</dbReference>
<evidence type="ECO:0000259" key="3">
    <source>
        <dbReference type="Pfam" id="PF08028"/>
    </source>
</evidence>
<dbReference type="SUPFAM" id="SSF47203">
    <property type="entry name" value="Acyl-CoA dehydrogenase C-terminal domain-like"/>
    <property type="match status" value="1"/>
</dbReference>
<dbReference type="InterPro" id="IPR037069">
    <property type="entry name" value="AcylCoA_DH/ox_N_sf"/>
</dbReference>
<keyword evidence="5" id="KW-1185">Reference proteome</keyword>
<feature type="domain" description="Acyl-CoA dehydrogenase/oxidase N-terminal" evidence="2">
    <location>
        <begin position="34"/>
        <end position="111"/>
    </location>
</feature>
<dbReference type="Gene3D" id="2.40.110.10">
    <property type="entry name" value="Butyryl-CoA Dehydrogenase, subunit A, domain 2"/>
    <property type="match status" value="1"/>
</dbReference>
<evidence type="ECO:0000313" key="5">
    <source>
        <dbReference type="Proteomes" id="UP000199391"/>
    </source>
</evidence>
<dbReference type="InterPro" id="IPR013786">
    <property type="entry name" value="AcylCoA_DH/ox_N"/>
</dbReference>
<evidence type="ECO:0000256" key="1">
    <source>
        <dbReference type="ARBA" id="ARBA00023002"/>
    </source>
</evidence>
<accession>A0A1I7LHQ9</accession>
<keyword evidence="1" id="KW-0560">Oxidoreductase</keyword>
<dbReference type="EMBL" id="FPBO01000029">
    <property type="protein sequence ID" value="SFV09190.1"/>
    <property type="molecule type" value="Genomic_DNA"/>
</dbReference>
<dbReference type="STRING" id="1035707.SAMN05216552_102950"/>
<evidence type="ECO:0000259" key="2">
    <source>
        <dbReference type="Pfam" id="PF02771"/>
    </source>
</evidence>
<dbReference type="GO" id="GO:0050660">
    <property type="term" value="F:flavin adenine dinucleotide binding"/>
    <property type="evidence" value="ECO:0007669"/>
    <property type="project" value="InterPro"/>
</dbReference>
<dbReference type="PIRSF" id="PIRSF016578">
    <property type="entry name" value="HsaA"/>
    <property type="match status" value="1"/>
</dbReference>
<dbReference type="Gene3D" id="1.10.540.10">
    <property type="entry name" value="Acyl-CoA dehydrogenase/oxidase, N-terminal domain"/>
    <property type="match status" value="1"/>
</dbReference>
<dbReference type="OrthoDB" id="7316074at2"/>
<sequence>MNLNDQPQFNYADLGLRDAMGRISPVAGAPALAAIIDNARALVPKLKARAEATEAARRVSTQTTGEFREAGFFKLMQPARFGGYEYGFTAFIDIISELGRGCTSSAWGCSLGAIHQWLLGTMPLEAQNDVWGENPDAILCGSYAPAVKAVAADGGFLVEGKWHWASNVDNSDWALLGVMFPADDTSPAPYPGFLMAPRKDWDIEDTWFVAGQAGTGSKTIVVGQPLFIPAHRKISFAELSSNAPPGSAHNLNPVYRIPFLSAVPVCLVSPLLGTAQGAVDEFIAMAGSRVTRGAVSGGGNRMCDFFPVQSRLAEAAASLDAARLLIYRDTAEVESIAASGQIISVAQRIRNRRNHAYAARLSRDAVECLFASVGGAGLATSQPIQRMWRDANAIAKHISLNWDAVSSMCGQHMLGLEPKGQY</sequence>
<dbReference type="PANTHER" id="PTHR43884">
    <property type="entry name" value="ACYL-COA DEHYDROGENASE"/>
    <property type="match status" value="1"/>
</dbReference>
<dbReference type="InterPro" id="IPR013107">
    <property type="entry name" value="Acyl-CoA_DH_C"/>
</dbReference>